<dbReference type="EMBL" id="UYRT01013503">
    <property type="protein sequence ID" value="VDK53090.1"/>
    <property type="molecule type" value="Genomic_DNA"/>
</dbReference>
<gene>
    <name evidence="1" type="ORF">GPUH_LOCUS6019</name>
</gene>
<evidence type="ECO:0000313" key="1">
    <source>
        <dbReference type="EMBL" id="VDK53090.1"/>
    </source>
</evidence>
<dbReference type="OrthoDB" id="274622at2759"/>
<keyword evidence="2" id="KW-1185">Reference proteome</keyword>
<sequence>MGIGRMRRAQQWLLFTRQFHLVDATGQVLPLPVNDV</sequence>
<accession>A0A183DBC9</accession>
<reference evidence="1 2" key="2">
    <citation type="submission" date="2018-11" db="EMBL/GenBank/DDBJ databases">
        <authorList>
            <consortium name="Pathogen Informatics"/>
        </authorList>
    </citation>
    <scope>NUCLEOTIDE SEQUENCE [LARGE SCALE GENOMIC DNA]</scope>
</reference>
<evidence type="ECO:0000313" key="3">
    <source>
        <dbReference type="WBParaSite" id="GPUH_0000602801-mRNA-1"/>
    </source>
</evidence>
<name>A0A183DBC9_9BILA</name>
<dbReference type="Proteomes" id="UP000271098">
    <property type="component" value="Unassembled WGS sequence"/>
</dbReference>
<proteinExistence type="predicted"/>
<reference evidence="3" key="1">
    <citation type="submission" date="2016-06" db="UniProtKB">
        <authorList>
            <consortium name="WormBaseParasite"/>
        </authorList>
    </citation>
    <scope>IDENTIFICATION</scope>
</reference>
<organism evidence="3">
    <name type="scientific">Gongylonema pulchrum</name>
    <dbReference type="NCBI Taxonomy" id="637853"/>
    <lineage>
        <taxon>Eukaryota</taxon>
        <taxon>Metazoa</taxon>
        <taxon>Ecdysozoa</taxon>
        <taxon>Nematoda</taxon>
        <taxon>Chromadorea</taxon>
        <taxon>Rhabditida</taxon>
        <taxon>Spirurina</taxon>
        <taxon>Spiruromorpha</taxon>
        <taxon>Spiruroidea</taxon>
        <taxon>Gongylonematidae</taxon>
        <taxon>Gongylonema</taxon>
    </lineage>
</organism>
<dbReference type="AlphaFoldDB" id="A0A183DBC9"/>
<protein>
    <submittedName>
        <fullName evidence="3">Amino acid adenylation</fullName>
    </submittedName>
</protein>
<evidence type="ECO:0000313" key="2">
    <source>
        <dbReference type="Proteomes" id="UP000271098"/>
    </source>
</evidence>
<dbReference type="WBParaSite" id="GPUH_0000602801-mRNA-1">
    <property type="protein sequence ID" value="GPUH_0000602801-mRNA-1"/>
    <property type="gene ID" value="GPUH_0000602801"/>
</dbReference>